<dbReference type="Proteomes" id="UP000632222">
    <property type="component" value="Unassembled WGS sequence"/>
</dbReference>
<evidence type="ECO:0000313" key="2">
    <source>
        <dbReference type="Proteomes" id="UP000632222"/>
    </source>
</evidence>
<dbReference type="GO" id="GO:0016787">
    <property type="term" value="F:hydrolase activity"/>
    <property type="evidence" value="ECO:0007669"/>
    <property type="project" value="UniProtKB-KW"/>
</dbReference>
<dbReference type="PANTHER" id="PTHR43611:SF3">
    <property type="entry name" value="FLAVIN MONONUCLEOTIDE HYDROLASE 1, CHLOROPLATIC"/>
    <property type="match status" value="1"/>
</dbReference>
<sequence>MIQTVLFDRDETLGYSDHAVYQEAAQMVLQHHPELNTRQVLKAMQEQWAASDSAWPQLRTPADEEVFWQQYCQELASRMNVPLETSQKIHQHYPYWAFLRSYQDTEQVLKILKQNGYTTAVLSNTLPSMEPTLVALGIEDLIDQAFASCSLGVHKPELAVFTQVAELLGQTPEQILFVDDKLENVEAARQAGMAALWIDRANRDPQAIHDLHGVLDHLGLTIKD</sequence>
<organism evidence="1 2">
    <name type="scientific">Deinococcus roseus</name>
    <dbReference type="NCBI Taxonomy" id="392414"/>
    <lineage>
        <taxon>Bacteria</taxon>
        <taxon>Thermotogati</taxon>
        <taxon>Deinococcota</taxon>
        <taxon>Deinococci</taxon>
        <taxon>Deinococcales</taxon>
        <taxon>Deinococcaceae</taxon>
        <taxon>Deinococcus</taxon>
    </lineage>
</organism>
<dbReference type="PANTHER" id="PTHR43611">
    <property type="entry name" value="ALPHA-D-GLUCOSE 1-PHOSPHATE PHOSPHATASE"/>
    <property type="match status" value="1"/>
</dbReference>
<dbReference type="SFLD" id="SFLDG01129">
    <property type="entry name" value="C1.5:_HAD__Beta-PGM__Phosphata"/>
    <property type="match status" value="1"/>
</dbReference>
<dbReference type="InterPro" id="IPR036412">
    <property type="entry name" value="HAD-like_sf"/>
</dbReference>
<dbReference type="RefSeq" id="WP_189002429.1">
    <property type="nucleotide sequence ID" value="NZ_BMOD01000005.1"/>
</dbReference>
<dbReference type="InterPro" id="IPR006439">
    <property type="entry name" value="HAD-SF_hydro_IA"/>
</dbReference>
<dbReference type="Gene3D" id="3.40.50.1000">
    <property type="entry name" value="HAD superfamily/HAD-like"/>
    <property type="match status" value="1"/>
</dbReference>
<gene>
    <name evidence="1" type="ORF">GCM10008938_18810</name>
</gene>
<dbReference type="Pfam" id="PF00702">
    <property type="entry name" value="Hydrolase"/>
    <property type="match status" value="1"/>
</dbReference>
<dbReference type="PRINTS" id="PR00413">
    <property type="entry name" value="HADHALOGNASE"/>
</dbReference>
<keyword evidence="2" id="KW-1185">Reference proteome</keyword>
<reference evidence="2" key="1">
    <citation type="journal article" date="2019" name="Int. J. Syst. Evol. Microbiol.">
        <title>The Global Catalogue of Microorganisms (GCM) 10K type strain sequencing project: providing services to taxonomists for standard genome sequencing and annotation.</title>
        <authorList>
            <consortium name="The Broad Institute Genomics Platform"/>
            <consortium name="The Broad Institute Genome Sequencing Center for Infectious Disease"/>
            <person name="Wu L."/>
            <person name="Ma J."/>
        </authorList>
    </citation>
    <scope>NUCLEOTIDE SEQUENCE [LARGE SCALE GENOMIC DNA]</scope>
    <source>
        <strain evidence="2">JCM 14370</strain>
    </source>
</reference>
<dbReference type="SUPFAM" id="SSF56784">
    <property type="entry name" value="HAD-like"/>
    <property type="match status" value="1"/>
</dbReference>
<comment type="caution">
    <text evidence="1">The sequence shown here is derived from an EMBL/GenBank/DDBJ whole genome shotgun (WGS) entry which is preliminary data.</text>
</comment>
<dbReference type="SFLD" id="SFLDS00003">
    <property type="entry name" value="Haloacid_Dehalogenase"/>
    <property type="match status" value="1"/>
</dbReference>
<accession>A0ABQ2D2F8</accession>
<evidence type="ECO:0000313" key="1">
    <source>
        <dbReference type="EMBL" id="GGJ32843.1"/>
    </source>
</evidence>
<name>A0ABQ2D2F8_9DEIO</name>
<dbReference type="InterPro" id="IPR023214">
    <property type="entry name" value="HAD_sf"/>
</dbReference>
<dbReference type="EMBL" id="BMOD01000005">
    <property type="protein sequence ID" value="GGJ32843.1"/>
    <property type="molecule type" value="Genomic_DNA"/>
</dbReference>
<keyword evidence="1" id="KW-0378">Hydrolase</keyword>
<dbReference type="NCBIfam" id="TIGR01509">
    <property type="entry name" value="HAD-SF-IA-v3"/>
    <property type="match status" value="1"/>
</dbReference>
<proteinExistence type="predicted"/>
<protein>
    <submittedName>
        <fullName evidence="1">Hydrolase</fullName>
    </submittedName>
</protein>